<evidence type="ECO:0000256" key="2">
    <source>
        <dbReference type="ARBA" id="ARBA00022723"/>
    </source>
</evidence>
<sequence length="271" mass="31001">MVISSEEVHPSTMTSELEYNRAEELKAFDDTKKGVKGLVDLGINKIPKIFIRQPDENQKSDELIDHSDIQIPVIDLQGDHQEVIDKVMKASEEWGFFQVVNHGVPLSVLDEMIKGVIRFNEQDDEVKNEYYTRDRSKKVWYNSNVDLYVSKAANWRDTLTVNMIRSDPMNPEKLPAACRDITIEYTKHITVLGDTLFELLSEALVVNIGDLLQITSNDRLKSVEHRLKDMVESVPWIALNSDFLLCVYRTMVSDCILSAITMTCRCCNTLV</sequence>
<evidence type="ECO:0000256" key="1">
    <source>
        <dbReference type="ARBA" id="ARBA00008056"/>
    </source>
</evidence>
<gene>
    <name evidence="7" type="ORF">FRX31_007459</name>
</gene>
<keyword evidence="3" id="KW-0560">Oxidoreductase</keyword>
<dbReference type="GO" id="GO:0046872">
    <property type="term" value="F:metal ion binding"/>
    <property type="evidence" value="ECO:0007669"/>
    <property type="project" value="UniProtKB-KW"/>
</dbReference>
<dbReference type="Pfam" id="PF14226">
    <property type="entry name" value="DIOX_N"/>
    <property type="match status" value="1"/>
</dbReference>
<evidence type="ECO:0000256" key="4">
    <source>
        <dbReference type="ARBA" id="ARBA00023004"/>
    </source>
</evidence>
<evidence type="ECO:0000313" key="7">
    <source>
        <dbReference type="EMBL" id="KAF5202954.1"/>
    </source>
</evidence>
<dbReference type="Gene3D" id="2.60.120.330">
    <property type="entry name" value="B-lactam Antibiotic, Isopenicillin N Synthase, Chain"/>
    <property type="match status" value="2"/>
</dbReference>
<keyword evidence="2" id="KW-0479">Metal-binding</keyword>
<keyword evidence="8" id="KW-1185">Reference proteome</keyword>
<feature type="domain" description="Non-haem dioxygenase N-terminal" evidence="6">
    <location>
        <begin position="71"/>
        <end position="164"/>
    </location>
</feature>
<protein>
    <submittedName>
        <fullName evidence="7">1-aminocyclopropane-1-carboxylate oxidase-like protein</fullName>
    </submittedName>
</protein>
<evidence type="ECO:0000313" key="8">
    <source>
        <dbReference type="Proteomes" id="UP000554482"/>
    </source>
</evidence>
<feature type="domain" description="Isopenicillin N synthase-like Fe(2+) 2OG dioxygenase" evidence="5">
    <location>
        <begin position="200"/>
        <end position="228"/>
    </location>
</feature>
<evidence type="ECO:0000256" key="3">
    <source>
        <dbReference type="ARBA" id="ARBA00023002"/>
    </source>
</evidence>
<keyword evidence="4" id="KW-0408">Iron</keyword>
<dbReference type="Proteomes" id="UP000554482">
    <property type="component" value="Unassembled WGS sequence"/>
</dbReference>
<dbReference type="GO" id="GO:0016491">
    <property type="term" value="F:oxidoreductase activity"/>
    <property type="evidence" value="ECO:0007669"/>
    <property type="project" value="UniProtKB-KW"/>
</dbReference>
<proteinExistence type="inferred from homology"/>
<evidence type="ECO:0000259" key="6">
    <source>
        <dbReference type="Pfam" id="PF14226"/>
    </source>
</evidence>
<dbReference type="PANTHER" id="PTHR10209:SF884">
    <property type="entry name" value="1-AMINOCYCLOPROPANE-1-CARBOXYLATE OXIDASE HOMOLOG 1-LIKE"/>
    <property type="match status" value="1"/>
</dbReference>
<evidence type="ECO:0000259" key="5">
    <source>
        <dbReference type="Pfam" id="PF03171"/>
    </source>
</evidence>
<comment type="similarity">
    <text evidence="1">Belongs to the iron/ascorbate-dependent oxidoreductase family.</text>
</comment>
<dbReference type="Pfam" id="PF03171">
    <property type="entry name" value="2OG-FeII_Oxy"/>
    <property type="match status" value="1"/>
</dbReference>
<dbReference type="EMBL" id="JABWDY010007411">
    <property type="protein sequence ID" value="KAF5202954.1"/>
    <property type="molecule type" value="Genomic_DNA"/>
</dbReference>
<dbReference type="AlphaFoldDB" id="A0A7J6WZV2"/>
<dbReference type="SUPFAM" id="SSF51197">
    <property type="entry name" value="Clavaminate synthase-like"/>
    <property type="match status" value="1"/>
</dbReference>
<dbReference type="PANTHER" id="PTHR10209">
    <property type="entry name" value="OXIDOREDUCTASE, 2OG-FE II OXYGENASE FAMILY PROTEIN"/>
    <property type="match status" value="1"/>
</dbReference>
<accession>A0A7J6WZV2</accession>
<name>A0A7J6WZV2_THATH</name>
<dbReference type="InterPro" id="IPR027443">
    <property type="entry name" value="IPNS-like_sf"/>
</dbReference>
<dbReference type="InterPro" id="IPR026992">
    <property type="entry name" value="DIOX_N"/>
</dbReference>
<dbReference type="InterPro" id="IPR044861">
    <property type="entry name" value="IPNS-like_FE2OG_OXY"/>
</dbReference>
<comment type="caution">
    <text evidence="7">The sequence shown here is derived from an EMBL/GenBank/DDBJ whole genome shotgun (WGS) entry which is preliminary data.</text>
</comment>
<organism evidence="7 8">
    <name type="scientific">Thalictrum thalictroides</name>
    <name type="common">Rue-anemone</name>
    <name type="synonym">Anemone thalictroides</name>
    <dbReference type="NCBI Taxonomy" id="46969"/>
    <lineage>
        <taxon>Eukaryota</taxon>
        <taxon>Viridiplantae</taxon>
        <taxon>Streptophyta</taxon>
        <taxon>Embryophyta</taxon>
        <taxon>Tracheophyta</taxon>
        <taxon>Spermatophyta</taxon>
        <taxon>Magnoliopsida</taxon>
        <taxon>Ranunculales</taxon>
        <taxon>Ranunculaceae</taxon>
        <taxon>Thalictroideae</taxon>
        <taxon>Thalictrum</taxon>
    </lineage>
</organism>
<reference evidence="7 8" key="1">
    <citation type="submission" date="2020-06" db="EMBL/GenBank/DDBJ databases">
        <title>Transcriptomic and genomic resources for Thalictrum thalictroides and T. hernandezii: Facilitating candidate gene discovery in an emerging model plant lineage.</title>
        <authorList>
            <person name="Arias T."/>
            <person name="Riano-Pachon D.M."/>
            <person name="Di Stilio V.S."/>
        </authorList>
    </citation>
    <scope>NUCLEOTIDE SEQUENCE [LARGE SCALE GENOMIC DNA]</scope>
    <source>
        <strain evidence="8">cv. WT478/WT964</strain>
        <tissue evidence="7">Leaves</tissue>
    </source>
</reference>
<dbReference type="OrthoDB" id="288590at2759"/>